<dbReference type="AlphaFoldDB" id="A0ABD2PN62"/>
<dbReference type="EMBL" id="JBJKFK010005812">
    <property type="protein sequence ID" value="KAL3308127.1"/>
    <property type="molecule type" value="Genomic_DNA"/>
</dbReference>
<keyword evidence="2" id="KW-1185">Reference proteome</keyword>
<reference evidence="1 2" key="1">
    <citation type="submission" date="2024-11" db="EMBL/GenBank/DDBJ databases">
        <title>Adaptive evolution of stress response genes in parasites aligns with host niche diversity.</title>
        <authorList>
            <person name="Hahn C."/>
            <person name="Resl P."/>
        </authorList>
    </citation>
    <scope>NUCLEOTIDE SEQUENCE [LARGE SCALE GENOMIC DNA]</scope>
    <source>
        <strain evidence="1">EGGRZ-B1_66</strain>
        <tissue evidence="1">Body</tissue>
    </source>
</reference>
<sequence length="91" mass="10281">MSPLIELALVVTFSVDLSSDLNGNSIRWSIQMDHCRGLPKESSTKRIAPLVSDIGRTTVTDNDLHRLPRVKINENLENRITDLLRPPDFVK</sequence>
<dbReference type="Proteomes" id="UP001626550">
    <property type="component" value="Unassembled WGS sequence"/>
</dbReference>
<protein>
    <submittedName>
        <fullName evidence="1">Uncharacterized protein</fullName>
    </submittedName>
</protein>
<evidence type="ECO:0000313" key="2">
    <source>
        <dbReference type="Proteomes" id="UP001626550"/>
    </source>
</evidence>
<accession>A0ABD2PN62</accession>
<organism evidence="1 2">
    <name type="scientific">Cichlidogyrus casuarinus</name>
    <dbReference type="NCBI Taxonomy" id="1844966"/>
    <lineage>
        <taxon>Eukaryota</taxon>
        <taxon>Metazoa</taxon>
        <taxon>Spiralia</taxon>
        <taxon>Lophotrochozoa</taxon>
        <taxon>Platyhelminthes</taxon>
        <taxon>Monogenea</taxon>
        <taxon>Monopisthocotylea</taxon>
        <taxon>Dactylogyridea</taxon>
        <taxon>Ancyrocephalidae</taxon>
        <taxon>Cichlidogyrus</taxon>
    </lineage>
</organism>
<evidence type="ECO:0000313" key="1">
    <source>
        <dbReference type="EMBL" id="KAL3308127.1"/>
    </source>
</evidence>
<gene>
    <name evidence="1" type="ORF">Ciccas_013346</name>
</gene>
<comment type="caution">
    <text evidence="1">The sequence shown here is derived from an EMBL/GenBank/DDBJ whole genome shotgun (WGS) entry which is preliminary data.</text>
</comment>
<proteinExistence type="predicted"/>
<name>A0ABD2PN62_9PLAT</name>